<gene>
    <name evidence="1" type="ORF">N8T08_007864</name>
</gene>
<evidence type="ECO:0000313" key="1">
    <source>
        <dbReference type="EMBL" id="KAK1142502.1"/>
    </source>
</evidence>
<accession>A0ACC3AXS1</accession>
<name>A0ACC3AXS1_9EURO</name>
<comment type="caution">
    <text evidence="1">The sequence shown here is derived from an EMBL/GenBank/DDBJ whole genome shotgun (WGS) entry which is preliminary data.</text>
</comment>
<dbReference type="Proteomes" id="UP001177260">
    <property type="component" value="Unassembled WGS sequence"/>
</dbReference>
<dbReference type="EMBL" id="JAOPJF010000050">
    <property type="protein sequence ID" value="KAK1142502.1"/>
    <property type="molecule type" value="Genomic_DNA"/>
</dbReference>
<organism evidence="1 2">
    <name type="scientific">Aspergillus melleus</name>
    <dbReference type="NCBI Taxonomy" id="138277"/>
    <lineage>
        <taxon>Eukaryota</taxon>
        <taxon>Fungi</taxon>
        <taxon>Dikarya</taxon>
        <taxon>Ascomycota</taxon>
        <taxon>Pezizomycotina</taxon>
        <taxon>Eurotiomycetes</taxon>
        <taxon>Eurotiomycetidae</taxon>
        <taxon>Eurotiales</taxon>
        <taxon>Aspergillaceae</taxon>
        <taxon>Aspergillus</taxon>
        <taxon>Aspergillus subgen. Circumdati</taxon>
    </lineage>
</organism>
<sequence length="708" mass="78655">MHSTACLRCHRRKVRCDKSLPQCSACTRARVTCQYTTSDHQHRRQHIQRLEQRIRQLEADNQSLSAQLGSSQDRPVANEDPGSAVPSQHEGTVGPRDDEVAEQVLHTSLTAGGGHHFVGSTSGLLLATLLQSSHPSSSLFPIPADQTGLESEQSRHTSYAESNRPPKSLARDLLRAYCSHDHLCYPFISPKSIFRSLDAVYDAKTDDNPIDAFFVDMTLAIGTAQAHRLNWNGNYDSEAYFNRAMTKLADVLARSGVERLQALLLICQYRMGSTSSSTTPSVWHLIGVAARTCLEMGLHRASTYSLPSAPPGSADKDDTTWQVKVEAIETTKKCFWSLVALDRVVSLALGRPFAIQLEDIDVDLNDDHEFPSQAQQESCSAATRSEYPHNDQIRTSLFVCIVRYRVICGKISNALHRASKAKGDSADLVRARDCLATELQEWYAQAAKLPLSPRDDRALRELGAEGGSSFLSEEWYRLLYHNGMLMLYRPSPYLCDASHNSTALQHLFRSSREAIHLYSSLHRSRKLNYSWITMHTIFLAGLSYIYALRNHVQSIQAQATRPVLTSTPTITEVVNDTRACSKVLLAVAERQDIARNCSELFDCLSDALIADVFAAQRNPSTGVPASPPAPNFAIEAGSLMNIPGESFYNQLPESNCMNMNMTIDSTFRNYFDDLQSLGFDDLHNDALSQFSQEWFLGLGESRGVLGSL</sequence>
<evidence type="ECO:0000313" key="2">
    <source>
        <dbReference type="Proteomes" id="UP001177260"/>
    </source>
</evidence>
<protein>
    <submittedName>
        <fullName evidence="1">Uncharacterized protein</fullName>
    </submittedName>
</protein>
<reference evidence="1 2" key="1">
    <citation type="journal article" date="2023" name="ACS Omega">
        <title>Identification of the Neoaspergillic Acid Biosynthesis Gene Cluster by Establishing an In Vitro CRISPR-Ribonucleoprotein Genetic System in Aspergillus melleus.</title>
        <authorList>
            <person name="Yuan B."/>
            <person name="Grau M.F."/>
            <person name="Murata R.M."/>
            <person name="Torok T."/>
            <person name="Venkateswaran K."/>
            <person name="Stajich J.E."/>
            <person name="Wang C.C.C."/>
        </authorList>
    </citation>
    <scope>NUCLEOTIDE SEQUENCE [LARGE SCALE GENOMIC DNA]</scope>
    <source>
        <strain evidence="1 2">IMV 1140</strain>
    </source>
</reference>
<proteinExistence type="predicted"/>
<keyword evidence="2" id="KW-1185">Reference proteome</keyword>